<sequence length="167" mass="18821">MFCTWTTPAPSTCRTWNAKTWNAEPCSQGSWRPGNGGTYRPQRRRRGRSVPQGPRTAPGRGAARLAPHVRPDSRFDEEAPRPYARDARWVDPALVGDVQYTEWTADGRPRHPSWRGLPPDKWPDQVQREDGGDQSALIRKRRSHRALRRTGRAAAATIAPTPTPRPV</sequence>
<accession>A0A931F2D9</accession>
<dbReference type="InterPro" id="IPR012340">
    <property type="entry name" value="NA-bd_OB-fold"/>
</dbReference>
<dbReference type="AlphaFoldDB" id="A0A931F2D9"/>
<dbReference type="GO" id="GO:0006310">
    <property type="term" value="P:DNA recombination"/>
    <property type="evidence" value="ECO:0007669"/>
    <property type="project" value="InterPro"/>
</dbReference>
<gene>
    <name evidence="4" type="ORF">ITP53_33690</name>
</gene>
<dbReference type="EC" id="6.5.1.1" evidence="1"/>
<feature type="region of interest" description="Disordered" evidence="2">
    <location>
        <begin position="23"/>
        <end position="80"/>
    </location>
</feature>
<evidence type="ECO:0000256" key="1">
    <source>
        <dbReference type="ARBA" id="ARBA00012727"/>
    </source>
</evidence>
<evidence type="ECO:0000313" key="5">
    <source>
        <dbReference type="Proteomes" id="UP000605361"/>
    </source>
</evidence>
<feature type="compositionally biased region" description="Basic and acidic residues" evidence="2">
    <location>
        <begin position="69"/>
        <end position="80"/>
    </location>
</feature>
<dbReference type="GO" id="GO:0003910">
    <property type="term" value="F:DNA ligase (ATP) activity"/>
    <property type="evidence" value="ECO:0007669"/>
    <property type="project" value="UniProtKB-EC"/>
</dbReference>
<comment type="caution">
    <text evidence="4">The sequence shown here is derived from an EMBL/GenBank/DDBJ whole genome shotgun (WGS) entry which is preliminary data.</text>
</comment>
<feature type="region of interest" description="Disordered" evidence="2">
    <location>
        <begin position="104"/>
        <end position="167"/>
    </location>
</feature>
<reference evidence="4" key="1">
    <citation type="submission" date="2020-11" db="EMBL/GenBank/DDBJ databases">
        <title>Whole-genome analyses of Nonomuraea sp. K274.</title>
        <authorList>
            <person name="Veyisoglu A."/>
        </authorList>
    </citation>
    <scope>NUCLEOTIDE SEQUENCE</scope>
    <source>
        <strain evidence="4">K274</strain>
    </source>
</reference>
<evidence type="ECO:0000256" key="2">
    <source>
        <dbReference type="SAM" id="MobiDB-lite"/>
    </source>
</evidence>
<feature type="compositionally biased region" description="Basic and acidic residues" evidence="2">
    <location>
        <begin position="121"/>
        <end position="131"/>
    </location>
</feature>
<dbReference type="Proteomes" id="UP000605361">
    <property type="component" value="Unassembled WGS sequence"/>
</dbReference>
<evidence type="ECO:0000259" key="3">
    <source>
        <dbReference type="Pfam" id="PF04679"/>
    </source>
</evidence>
<feature type="compositionally biased region" description="Basic residues" evidence="2">
    <location>
        <begin position="138"/>
        <end position="151"/>
    </location>
</feature>
<dbReference type="RefSeq" id="WP_195899501.1">
    <property type="nucleotide sequence ID" value="NZ_JADOGI010000127.1"/>
</dbReference>
<proteinExistence type="predicted"/>
<dbReference type="EMBL" id="JADOGI010000127">
    <property type="protein sequence ID" value="MBF8190582.1"/>
    <property type="molecule type" value="Genomic_DNA"/>
</dbReference>
<organism evidence="4 5">
    <name type="scientific">Nonomuraea cypriaca</name>
    <dbReference type="NCBI Taxonomy" id="1187855"/>
    <lineage>
        <taxon>Bacteria</taxon>
        <taxon>Bacillati</taxon>
        <taxon>Actinomycetota</taxon>
        <taxon>Actinomycetes</taxon>
        <taxon>Streptosporangiales</taxon>
        <taxon>Streptosporangiaceae</taxon>
        <taxon>Nonomuraea</taxon>
    </lineage>
</organism>
<dbReference type="GO" id="GO:0006281">
    <property type="term" value="P:DNA repair"/>
    <property type="evidence" value="ECO:0007669"/>
    <property type="project" value="InterPro"/>
</dbReference>
<dbReference type="Pfam" id="PF04679">
    <property type="entry name" value="DNA_ligase_A_C"/>
    <property type="match status" value="1"/>
</dbReference>
<feature type="domain" description="DNA ligase ATP-dependent C-terminal" evidence="3">
    <location>
        <begin position="63"/>
        <end position="121"/>
    </location>
</feature>
<dbReference type="SUPFAM" id="SSF50249">
    <property type="entry name" value="Nucleic acid-binding proteins"/>
    <property type="match status" value="1"/>
</dbReference>
<name>A0A931F2D9_9ACTN</name>
<keyword evidence="5" id="KW-1185">Reference proteome</keyword>
<dbReference type="InterPro" id="IPR012309">
    <property type="entry name" value="DNA_ligase_ATP-dep_C"/>
</dbReference>
<protein>
    <recommendedName>
        <fullName evidence="1">DNA ligase (ATP)</fullName>
        <ecNumber evidence="1">6.5.1.1</ecNumber>
    </recommendedName>
</protein>
<evidence type="ECO:0000313" key="4">
    <source>
        <dbReference type="EMBL" id="MBF8190582.1"/>
    </source>
</evidence>
<dbReference type="Gene3D" id="2.40.50.140">
    <property type="entry name" value="Nucleic acid-binding proteins"/>
    <property type="match status" value="1"/>
</dbReference>